<keyword evidence="1" id="KW-0472">Membrane</keyword>
<comment type="caution">
    <text evidence="2">The sequence shown here is derived from an EMBL/GenBank/DDBJ whole genome shotgun (WGS) entry which is preliminary data.</text>
</comment>
<evidence type="ECO:0000313" key="2">
    <source>
        <dbReference type="EMBL" id="GAY66196.1"/>
    </source>
</evidence>
<gene>
    <name evidence="2" type="ORF">CUMW_246820</name>
</gene>
<dbReference type="EMBL" id="BDQV01000550">
    <property type="protein sequence ID" value="GAY66196.1"/>
    <property type="molecule type" value="Genomic_DNA"/>
</dbReference>
<keyword evidence="1" id="KW-1133">Transmembrane helix</keyword>
<organism evidence="2 3">
    <name type="scientific">Citrus unshiu</name>
    <name type="common">Satsuma mandarin</name>
    <name type="synonym">Citrus nobilis var. unshiu</name>
    <dbReference type="NCBI Taxonomy" id="55188"/>
    <lineage>
        <taxon>Eukaryota</taxon>
        <taxon>Viridiplantae</taxon>
        <taxon>Streptophyta</taxon>
        <taxon>Embryophyta</taxon>
        <taxon>Tracheophyta</taxon>
        <taxon>Spermatophyta</taxon>
        <taxon>Magnoliopsida</taxon>
        <taxon>eudicotyledons</taxon>
        <taxon>Gunneridae</taxon>
        <taxon>Pentapetalae</taxon>
        <taxon>rosids</taxon>
        <taxon>malvids</taxon>
        <taxon>Sapindales</taxon>
        <taxon>Rutaceae</taxon>
        <taxon>Aurantioideae</taxon>
        <taxon>Citrus</taxon>
    </lineage>
</organism>
<dbReference type="PANTHER" id="PTHR33573:SF17">
    <property type="entry name" value="CASP-LIKE PROTEIN 4D1"/>
    <property type="match status" value="1"/>
</dbReference>
<feature type="transmembrane region" description="Helical" evidence="1">
    <location>
        <begin position="77"/>
        <end position="104"/>
    </location>
</feature>
<evidence type="ECO:0008006" key="4">
    <source>
        <dbReference type="Google" id="ProtNLM"/>
    </source>
</evidence>
<reference evidence="2 3" key="1">
    <citation type="journal article" date="2017" name="Front. Genet.">
        <title>Draft sequencing of the heterozygous diploid genome of Satsuma (Citrus unshiu Marc.) using a hybrid assembly approach.</title>
        <authorList>
            <person name="Shimizu T."/>
            <person name="Tanizawa Y."/>
            <person name="Mochizuki T."/>
            <person name="Nagasaki H."/>
            <person name="Yoshioka T."/>
            <person name="Toyoda A."/>
            <person name="Fujiyama A."/>
            <person name="Kaminuma E."/>
            <person name="Nakamura Y."/>
        </authorList>
    </citation>
    <scope>NUCLEOTIDE SEQUENCE [LARGE SCALE GENOMIC DNA]</scope>
    <source>
        <strain evidence="3">cv. Miyagawa wase</strain>
    </source>
</reference>
<dbReference type="Proteomes" id="UP000236630">
    <property type="component" value="Unassembled WGS sequence"/>
</dbReference>
<dbReference type="AlphaFoldDB" id="A0A2H5QNJ1"/>
<protein>
    <recommendedName>
        <fullName evidence="4">CASP-like protein</fullName>
    </recommendedName>
</protein>
<keyword evidence="3" id="KW-1185">Reference proteome</keyword>
<sequence length="166" mass="18208">MACKAMGISALVLRILTILLSATCIAVFLTDTFKNEDGSKSTFKDVFAYRSVSTEKTLIIGQFLPEFDFYGDKTLRISIFIFFWQFSFSFTFLLASGVGAGFAVTFEFKKVVNFFIESLIAAGIPQAEEARSAIEKFFDKAYIANGLLLGAFACTAVVSVLLSTAM</sequence>
<dbReference type="PANTHER" id="PTHR33573">
    <property type="entry name" value="CASP-LIKE PROTEIN 4A4"/>
    <property type="match status" value="1"/>
</dbReference>
<proteinExistence type="predicted"/>
<feature type="transmembrane region" description="Helical" evidence="1">
    <location>
        <begin position="141"/>
        <end position="162"/>
    </location>
</feature>
<evidence type="ECO:0000313" key="3">
    <source>
        <dbReference type="Proteomes" id="UP000236630"/>
    </source>
</evidence>
<evidence type="ECO:0000256" key="1">
    <source>
        <dbReference type="SAM" id="Phobius"/>
    </source>
</evidence>
<keyword evidence="1" id="KW-0812">Transmembrane</keyword>
<accession>A0A2H5QNJ1</accession>
<name>A0A2H5QNJ1_CITUN</name>